<sequence length="1542" mass="173364">MPPVNPPNPTSSNNISWVSRDSSNPEDQDIWFDAIDHIEMEEAWFEGAEAFDIHEEHQTAPSSSAGEAADSRVPFTEDCRRGVQQLVRTLGEYGESRMLSACLSKILPGTPTSLVIAANSLYTAVTERRNIDTAVLHTLGLASCYLPENINIVSRLASFLRDTVTGWTDETFLQQFLGNEENHTSTHLFTALAITAIVAGRWMKDEGPPQRGVLKVPAFMANIFIRASHYWTALGNMAGSLPSGTAIPENTGTSQPAPAFEVDTQMEMTEDVCDATASGTSAPRLTAFSSNSTARPEAYTHATVQNRPAPASGKNTRISVPEQTHYLAVEKLRQESGLSDLLYCATSKTESRQQTNENIITSTYFNTKCDATDYPEPLTKGADSIPVHTDITETQVSSAATSRSGGDALLPLVMTGAVAVPVATSYMQALKNKPVIAAGATAALTGAGIAGKLLWDKLSTHNPEGSVDDIEKGVVIGRKEGIGNEEYNQAIELINSLEVSDLDFIFADSNVTLTSAIRMKRDNRQQEEITLDFNEENIPFFIDSILKQIRDAKIKEIFQEIFTNNKNSSGKVKGSENLRALLLSLDDIIVFLLNNKNTISDNQFSEGRDTIISFWTLFRRGTFPAQYIKLIDKIYANMIFIISTVDDIPEILNFVINNIKNVSFKREVKSISEKIYASLDKVGGYAEDDKKIHLLMEHISLLTEFATDFHMTHGVSKSYKLSVKLIKKLWNLADSLPELSSQSKIRKFVEYRQLVQSGGEVLSMIENLFPPIFDPNSYIDNFIDNGIKEFEKISGKKLGLKPYSIIHATRHVHRYSVFNNAVQTFPVYVSLRDIVTNMYVMELGEIPYLTYDPSIKSLIEFLKKTHLQNKMMKEISDYKNEDGNEKAMTTHYRKMIDYRCLHYLSPANKDNKYASYVTGFLNGEVQAREFFFYGIKLNGVFFIPAKNASKGVLFSVDEPTFFNLDSFESIFYINGHPHTGIYTSTPHNPEFKEWVLSKLPIKERAEYDDKTKPFSNPINNEALLGYSPVEILTHSEQIFNIKEMPTRLVNQLMERLERDIDALNFSIEEMDAQEREKIFGVLKIFFSVASFIIAPAAGISSTAAYLGFVISAMDEMVSFTEAGIASVKGDKNANELMKEAMISAFMSLNSQARFGTPIRSQNLIKDAVVNYQNINKLSEKVIPAIFKNKVKHAAFAKDNNLPYRGMGPKLIKPKMSDFTNEHGVFNKIEFDKSMRKYIQEKGVLEKMANVGKNVPDEHQRRKLIAVNKMISLRGSHSYILDSVSDNRFTLHYVKDSPADTAVLSAHGWFTKDSTQLTLSDNQELLFLGPHGEILLEPPEVENLLPMENLLAGKKNPLIYSKLTNKELISYKLGGSLSNDEIVMNYKFSHYEKVPNEEVQLSLLSNRINKNKEKMDVITVNEKVDSPRYREPTLRDLMNLIKNNKSFQPYKKIIFLACREEKTPGVLRQSVKDVKLGSGYEIKFTEEDFAKQSKGKKRSINSSNCENDINFDGYFIYELITVEKDKVSREIQEIAPYIKMKRS</sequence>
<proteinExistence type="predicted"/>
<dbReference type="EMBL" id="CP013970">
    <property type="protein sequence ID" value="AXF77950.1"/>
    <property type="molecule type" value="Genomic_DNA"/>
</dbReference>
<evidence type="ECO:0000313" key="4">
    <source>
        <dbReference type="Proteomes" id="UP000264980"/>
    </source>
</evidence>
<evidence type="ECO:0000259" key="2">
    <source>
        <dbReference type="Pfam" id="PF21527"/>
    </source>
</evidence>
<feature type="domain" description="Putative adhesin Stv" evidence="2">
    <location>
        <begin position="1301"/>
        <end position="1459"/>
    </location>
</feature>
<evidence type="ECO:0000313" key="3">
    <source>
        <dbReference type="EMBL" id="AXF77950.1"/>
    </source>
</evidence>
<dbReference type="Pfam" id="PF21527">
    <property type="entry name" value="Stv"/>
    <property type="match status" value="1"/>
</dbReference>
<protein>
    <recommendedName>
        <fullName evidence="2">Putative adhesin Stv domain-containing protein</fullName>
    </recommendedName>
</protein>
<dbReference type="InterPro" id="IPR049002">
    <property type="entry name" value="Stv"/>
</dbReference>
<feature type="region of interest" description="Disordered" evidence="1">
    <location>
        <begin position="1"/>
        <end position="25"/>
    </location>
</feature>
<accession>A0A345CWY3</accession>
<gene>
    <name evidence="3" type="ORF">AV903_21160</name>
</gene>
<dbReference type="RefSeq" id="WP_233479428.1">
    <property type="nucleotide sequence ID" value="NZ_CP013970.1"/>
</dbReference>
<reference evidence="3 4" key="1">
    <citation type="submission" date="2016-01" db="EMBL/GenBank/DDBJ databases">
        <authorList>
            <person name="Oliw E.H."/>
        </authorList>
    </citation>
    <scope>NUCLEOTIDE SEQUENCE [LARGE SCALE GENOMIC DNA]</scope>
    <source>
        <strain evidence="3 4">MDcuke</strain>
    </source>
</reference>
<name>A0A345CWY3_9GAMM</name>
<organism evidence="3 4">
    <name type="scientific">Erwinia tracheiphila</name>
    <dbReference type="NCBI Taxonomy" id="65700"/>
    <lineage>
        <taxon>Bacteria</taxon>
        <taxon>Pseudomonadati</taxon>
        <taxon>Pseudomonadota</taxon>
        <taxon>Gammaproteobacteria</taxon>
        <taxon>Enterobacterales</taxon>
        <taxon>Erwiniaceae</taxon>
        <taxon>Erwinia</taxon>
    </lineage>
</organism>
<evidence type="ECO:0000256" key="1">
    <source>
        <dbReference type="SAM" id="MobiDB-lite"/>
    </source>
</evidence>
<dbReference type="Proteomes" id="UP000264980">
    <property type="component" value="Chromosome"/>
</dbReference>